<evidence type="ECO:0000313" key="3">
    <source>
        <dbReference type="EMBL" id="PXF28920.1"/>
    </source>
</evidence>
<sequence length="261" mass="28355">MSNHSLPWQSVWLTGASQGIGLALAEALAQQGVTVCASARNEEALQALARRSRLWSGKVVAYPLDITDSSAVAETLVQIEVEQGLPQLVIFNAGSHHPTPATRFQSDEVRQLLELNVMGTCHCLEAILPRYIQHNTGHIAVVASLAGYRGLPSAAGYGASKAALNNLLEALAIDLYHTDIRLQIINPGFVRTPLTDRNAFPMPFLMEPEQAAAAIIHGLQSGRAEIRFPRRFALLMGLLRLLPAGLYRYLIARATGYDRAV</sequence>
<dbReference type="InterPro" id="IPR036291">
    <property type="entry name" value="NAD(P)-bd_dom_sf"/>
</dbReference>
<comment type="similarity">
    <text evidence="1">Belongs to the short-chain dehydrogenases/reductases (SDR) family.</text>
</comment>
<dbReference type="SUPFAM" id="SSF51735">
    <property type="entry name" value="NAD(P)-binding Rossmann-fold domains"/>
    <property type="match status" value="1"/>
</dbReference>
<evidence type="ECO:0000256" key="2">
    <source>
        <dbReference type="ARBA" id="ARBA00023002"/>
    </source>
</evidence>
<comment type="caution">
    <text evidence="3">The sequence shown here is derived from an EMBL/GenBank/DDBJ whole genome shotgun (WGS) entry which is preliminary data.</text>
</comment>
<dbReference type="RefSeq" id="WP_110189712.1">
    <property type="nucleotide sequence ID" value="NZ_CP177354.1"/>
</dbReference>
<proteinExistence type="inferred from homology"/>
<dbReference type="InterPro" id="IPR020904">
    <property type="entry name" value="Sc_DH/Rdtase_CS"/>
</dbReference>
<evidence type="ECO:0000256" key="1">
    <source>
        <dbReference type="ARBA" id="ARBA00006484"/>
    </source>
</evidence>
<evidence type="ECO:0000313" key="4">
    <source>
        <dbReference type="Proteomes" id="UP000248090"/>
    </source>
</evidence>
<dbReference type="PANTHER" id="PTHR44196:SF1">
    <property type="entry name" value="DEHYDROGENASE_REDUCTASE SDR FAMILY MEMBER 7B"/>
    <property type="match status" value="1"/>
</dbReference>
<dbReference type="EMBL" id="LAPT01000138">
    <property type="protein sequence ID" value="PXF28920.1"/>
    <property type="molecule type" value="Genomic_DNA"/>
</dbReference>
<dbReference type="PROSITE" id="PS00061">
    <property type="entry name" value="ADH_SHORT"/>
    <property type="match status" value="1"/>
</dbReference>
<keyword evidence="4" id="KW-1185">Reference proteome</keyword>
<dbReference type="Pfam" id="PF00106">
    <property type="entry name" value="adh_short"/>
    <property type="match status" value="1"/>
</dbReference>
<accession>A0ABX5LW28</accession>
<evidence type="ECO:0008006" key="5">
    <source>
        <dbReference type="Google" id="ProtNLM"/>
    </source>
</evidence>
<gene>
    <name evidence="3" type="ORF">WH50_23530</name>
</gene>
<dbReference type="PANTHER" id="PTHR44196">
    <property type="entry name" value="DEHYDROGENASE/REDUCTASE SDR FAMILY MEMBER 7B"/>
    <property type="match status" value="1"/>
</dbReference>
<dbReference type="Gene3D" id="3.40.50.720">
    <property type="entry name" value="NAD(P)-binding Rossmann-like Domain"/>
    <property type="match status" value="1"/>
</dbReference>
<keyword evidence="2" id="KW-0560">Oxidoreductase</keyword>
<reference evidence="3 4" key="1">
    <citation type="submission" date="2015-03" db="EMBL/GenBank/DDBJ databases">
        <authorList>
            <person name="Krishnan R."/>
            <person name="Midha S."/>
            <person name="Patil P.B."/>
            <person name="Rameshkumar N."/>
        </authorList>
    </citation>
    <scope>NUCLEOTIDE SEQUENCE [LARGE SCALE GENOMIC DNA]</scope>
    <source>
        <strain evidence="3 4">L1E11</strain>
    </source>
</reference>
<dbReference type="PRINTS" id="PR00081">
    <property type="entry name" value="GDHRDH"/>
</dbReference>
<organism evidence="3 4">
    <name type="scientific">Pokkaliibacter plantistimulans</name>
    <dbReference type="NCBI Taxonomy" id="1635171"/>
    <lineage>
        <taxon>Bacteria</taxon>
        <taxon>Pseudomonadati</taxon>
        <taxon>Pseudomonadota</taxon>
        <taxon>Gammaproteobacteria</taxon>
        <taxon>Oceanospirillales</taxon>
        <taxon>Balneatrichaceae</taxon>
        <taxon>Pokkaliibacter</taxon>
    </lineage>
</organism>
<dbReference type="Proteomes" id="UP000248090">
    <property type="component" value="Unassembled WGS sequence"/>
</dbReference>
<name>A0ABX5LW28_9GAMM</name>
<dbReference type="InterPro" id="IPR002347">
    <property type="entry name" value="SDR_fam"/>
</dbReference>
<protein>
    <recommendedName>
        <fullName evidence="5">Oxidoreductase</fullName>
    </recommendedName>
</protein>